<evidence type="ECO:0000313" key="6">
    <source>
        <dbReference type="EMBL" id="CZS88521.1"/>
    </source>
</evidence>
<keyword evidence="5" id="KW-0539">Nucleus</keyword>
<keyword evidence="3" id="KW-0238">DNA-binding</keyword>
<comment type="subcellular location">
    <subcellularLocation>
        <location evidence="1">Nucleus</location>
    </subcellularLocation>
</comment>
<name>A0A1E1JS78_9HELO</name>
<dbReference type="OrthoDB" id="4116913at2759"/>
<evidence type="ECO:0000256" key="5">
    <source>
        <dbReference type="ARBA" id="ARBA00023242"/>
    </source>
</evidence>
<keyword evidence="2" id="KW-0805">Transcription regulation</keyword>
<keyword evidence="7" id="KW-1185">Reference proteome</keyword>
<evidence type="ECO:0000256" key="2">
    <source>
        <dbReference type="ARBA" id="ARBA00023015"/>
    </source>
</evidence>
<dbReference type="EMBL" id="FJUX01000001">
    <property type="protein sequence ID" value="CZS88521.1"/>
    <property type="molecule type" value="Genomic_DNA"/>
</dbReference>
<dbReference type="PANTHER" id="PTHR46910">
    <property type="entry name" value="TRANSCRIPTION FACTOR PDR1"/>
    <property type="match status" value="1"/>
</dbReference>
<dbReference type="GO" id="GO:0003677">
    <property type="term" value="F:DNA binding"/>
    <property type="evidence" value="ECO:0007669"/>
    <property type="project" value="UniProtKB-KW"/>
</dbReference>
<dbReference type="Proteomes" id="UP000178912">
    <property type="component" value="Unassembled WGS sequence"/>
</dbReference>
<accession>A0A1E1JS78</accession>
<dbReference type="GO" id="GO:0003700">
    <property type="term" value="F:DNA-binding transcription factor activity"/>
    <property type="evidence" value="ECO:0007669"/>
    <property type="project" value="InterPro"/>
</dbReference>
<dbReference type="InterPro" id="IPR050987">
    <property type="entry name" value="AtrR-like"/>
</dbReference>
<dbReference type="GO" id="GO:0005634">
    <property type="term" value="C:nucleus"/>
    <property type="evidence" value="ECO:0007669"/>
    <property type="project" value="UniProtKB-SubCell"/>
</dbReference>
<keyword evidence="4" id="KW-0804">Transcription</keyword>
<evidence type="ECO:0000256" key="3">
    <source>
        <dbReference type="ARBA" id="ARBA00023125"/>
    </source>
</evidence>
<evidence type="ECO:0000313" key="7">
    <source>
        <dbReference type="Proteomes" id="UP000178912"/>
    </source>
</evidence>
<dbReference type="PANTHER" id="PTHR46910:SF37">
    <property type="entry name" value="ZN(II)2CYS6 TRANSCRIPTION FACTOR (EUROFUNG)"/>
    <property type="match status" value="1"/>
</dbReference>
<gene>
    <name evidence="6" type="ORF">RAG0_00250</name>
</gene>
<organism evidence="6 7">
    <name type="scientific">Rhynchosporium agropyri</name>
    <dbReference type="NCBI Taxonomy" id="914238"/>
    <lineage>
        <taxon>Eukaryota</taxon>
        <taxon>Fungi</taxon>
        <taxon>Dikarya</taxon>
        <taxon>Ascomycota</taxon>
        <taxon>Pezizomycotina</taxon>
        <taxon>Leotiomycetes</taxon>
        <taxon>Helotiales</taxon>
        <taxon>Ploettnerulaceae</taxon>
        <taxon>Rhynchosporium</taxon>
    </lineage>
</organism>
<proteinExistence type="predicted"/>
<protein>
    <recommendedName>
        <fullName evidence="8">Transcription factor domain-containing protein</fullName>
    </recommendedName>
</protein>
<evidence type="ECO:0000256" key="1">
    <source>
        <dbReference type="ARBA" id="ARBA00004123"/>
    </source>
</evidence>
<evidence type="ECO:0000256" key="4">
    <source>
        <dbReference type="ARBA" id="ARBA00023163"/>
    </source>
</evidence>
<sequence length="596" mass="66947">MSPMSHSRSYPSYRGDLMMSSHMVIDPTFEWTIPEGGLLDPFEHNSMKPSPGLDPEDYPAGSIPVFSGRGTEWVDQLLGDRCFSTMVEGLQRPVVTRNLGAPSKPADILPSYRIAESSVRGFLFTVNRETPLFEEDVIALDLNIHKSGSHELKAGYIAAINIMIAFQRFRCFPIRYTVDVDTETYLANALALLPRLIVEDPSTLNISAVLCIVSASIPDFCRGLTGSMKVLYFVFSNHKTGANILGIAIQMMVTAGYNTQEKEPSARKLFQKRLFWNACMMSSDIAIYLGKAPAILDPIVAGFPERFPTDSNTDVRFQDGSTLNVIYERFELSRIHGKVWLMLYSPNALQLPHQQIYENVAELDHELEVWKSRVPDYHGDDLYDGNQGRLIYLTFIHLRYHQLVIYIHSVLFTRASDQDPQVRKLKASPSVARILAPNLAWCCDILCIHVLQNKNTSGAHKDIARLERVAKIFEKFARESNSKFQSQVTNMLYFIAAYGVRVSNTVLEQPVDAVYVHSLTTFPSDTFHQNNMEPMSLEVMAQTENYPAQLGVPLAQLGVPLAPKPHDGLPLRNVSSVGTNLEDGGRKIFFHSHTIE</sequence>
<evidence type="ECO:0008006" key="8">
    <source>
        <dbReference type="Google" id="ProtNLM"/>
    </source>
</evidence>
<dbReference type="AlphaFoldDB" id="A0A1E1JS78"/>
<reference evidence="7" key="1">
    <citation type="submission" date="2016-03" db="EMBL/GenBank/DDBJ databases">
        <authorList>
            <person name="Guldener U."/>
        </authorList>
    </citation>
    <scope>NUCLEOTIDE SEQUENCE [LARGE SCALE GENOMIC DNA]</scope>
    <source>
        <strain evidence="7">04CH-RAC-A.6.1</strain>
    </source>
</reference>
<dbReference type="CDD" id="cd12148">
    <property type="entry name" value="fungal_TF_MHR"/>
    <property type="match status" value="1"/>
</dbReference>